<proteinExistence type="predicted"/>
<comment type="caution">
    <text evidence="1">The sequence shown here is derived from an EMBL/GenBank/DDBJ whole genome shotgun (WGS) entry which is preliminary data.</text>
</comment>
<dbReference type="EMBL" id="BGZK01000268">
    <property type="protein sequence ID" value="GBP33036.1"/>
    <property type="molecule type" value="Genomic_DNA"/>
</dbReference>
<accession>A0A4C1V3V3</accession>
<keyword evidence="2" id="KW-1185">Reference proteome</keyword>
<name>A0A4C1V3V3_EUMVA</name>
<reference evidence="1 2" key="1">
    <citation type="journal article" date="2019" name="Commun. Biol.">
        <title>The bagworm genome reveals a unique fibroin gene that provides high tensile strength.</title>
        <authorList>
            <person name="Kono N."/>
            <person name="Nakamura H."/>
            <person name="Ohtoshi R."/>
            <person name="Tomita M."/>
            <person name="Numata K."/>
            <person name="Arakawa K."/>
        </authorList>
    </citation>
    <scope>NUCLEOTIDE SEQUENCE [LARGE SCALE GENOMIC DNA]</scope>
</reference>
<sequence length="125" mass="14121">MISKIYKHENVILAESSDALPVYQLRRRKNLTVKNDAKQYRNTSLSPRERITNQRNGYGAAISRCGPRETLPAQPPPSQINALLLMEPDGGEWDQEQGTREEPGSKLVTGLELKMKEEAGFELRV</sequence>
<gene>
    <name evidence="1" type="ORF">EVAR_82876_1</name>
</gene>
<dbReference type="AlphaFoldDB" id="A0A4C1V3V3"/>
<organism evidence="1 2">
    <name type="scientific">Eumeta variegata</name>
    <name type="common">Bagworm moth</name>
    <name type="synonym">Eumeta japonica</name>
    <dbReference type="NCBI Taxonomy" id="151549"/>
    <lineage>
        <taxon>Eukaryota</taxon>
        <taxon>Metazoa</taxon>
        <taxon>Ecdysozoa</taxon>
        <taxon>Arthropoda</taxon>
        <taxon>Hexapoda</taxon>
        <taxon>Insecta</taxon>
        <taxon>Pterygota</taxon>
        <taxon>Neoptera</taxon>
        <taxon>Endopterygota</taxon>
        <taxon>Lepidoptera</taxon>
        <taxon>Glossata</taxon>
        <taxon>Ditrysia</taxon>
        <taxon>Tineoidea</taxon>
        <taxon>Psychidae</taxon>
        <taxon>Oiketicinae</taxon>
        <taxon>Eumeta</taxon>
    </lineage>
</organism>
<protein>
    <submittedName>
        <fullName evidence="1">Uncharacterized protein</fullName>
    </submittedName>
</protein>
<evidence type="ECO:0000313" key="2">
    <source>
        <dbReference type="Proteomes" id="UP000299102"/>
    </source>
</evidence>
<dbReference type="Proteomes" id="UP000299102">
    <property type="component" value="Unassembled WGS sequence"/>
</dbReference>
<evidence type="ECO:0000313" key="1">
    <source>
        <dbReference type="EMBL" id="GBP33036.1"/>
    </source>
</evidence>